<dbReference type="CDD" id="cd01580">
    <property type="entry name" value="AcnA_IRP_Swivel"/>
    <property type="match status" value="1"/>
</dbReference>
<dbReference type="InterPro" id="IPR000573">
    <property type="entry name" value="AconitaseA/IPMdHydase_ssu_swvl"/>
</dbReference>
<evidence type="ECO:0000256" key="11">
    <source>
        <dbReference type="SAM" id="MobiDB-lite"/>
    </source>
</evidence>
<evidence type="ECO:0000256" key="1">
    <source>
        <dbReference type="ARBA" id="ARBA00001966"/>
    </source>
</evidence>
<dbReference type="InterPro" id="IPR044137">
    <property type="entry name" value="AcnA_IRP_Swivel"/>
</dbReference>
<evidence type="ECO:0000256" key="5">
    <source>
        <dbReference type="ARBA" id="ARBA00022723"/>
    </source>
</evidence>
<dbReference type="NCBIfam" id="NF006757">
    <property type="entry name" value="PRK09277.1"/>
    <property type="match status" value="1"/>
</dbReference>
<dbReference type="InterPro" id="IPR015931">
    <property type="entry name" value="Acnase/IPM_dHydase_lsu_aba_1/3"/>
</dbReference>
<feature type="region of interest" description="Disordered" evidence="11">
    <location>
        <begin position="145"/>
        <end position="225"/>
    </location>
</feature>
<evidence type="ECO:0000256" key="3">
    <source>
        <dbReference type="ARBA" id="ARBA00012926"/>
    </source>
</evidence>
<dbReference type="SUPFAM" id="SSF53732">
    <property type="entry name" value="Aconitase iron-sulfur domain"/>
    <property type="match status" value="2"/>
</dbReference>
<evidence type="ECO:0000256" key="8">
    <source>
        <dbReference type="ARBA" id="ARBA00023239"/>
    </source>
</evidence>
<dbReference type="PROSITE" id="PS01244">
    <property type="entry name" value="ACONITASE_2"/>
    <property type="match status" value="1"/>
</dbReference>
<dbReference type="InterPro" id="IPR015928">
    <property type="entry name" value="Aconitase/3IPM_dehydase_swvl"/>
</dbReference>
<feature type="domain" description="Aconitase A/isopropylmalate dehydratase small subunit swivel" evidence="13">
    <location>
        <begin position="799"/>
        <end position="925"/>
    </location>
</feature>
<keyword evidence="7 10" id="KW-0411">Iron-sulfur</keyword>
<dbReference type="NCBIfam" id="NF009520">
    <property type="entry name" value="PRK12881.1"/>
    <property type="match status" value="1"/>
</dbReference>
<keyword evidence="14" id="KW-1185">Reference proteome</keyword>
<evidence type="ECO:0000256" key="7">
    <source>
        <dbReference type="ARBA" id="ARBA00023014"/>
    </source>
</evidence>
<protein>
    <recommendedName>
        <fullName evidence="3">aconitate hydratase</fullName>
        <ecNumber evidence="3">4.2.1.3</ecNumber>
    </recommendedName>
</protein>
<feature type="domain" description="Aconitase/3-isopropylmalate dehydratase large subunit alpha/beta/alpha" evidence="12">
    <location>
        <begin position="74"/>
        <end position="134"/>
    </location>
</feature>
<dbReference type="PROSITE" id="PS00450">
    <property type="entry name" value="ACONITASE_1"/>
    <property type="match status" value="1"/>
</dbReference>
<evidence type="ECO:0000259" key="12">
    <source>
        <dbReference type="Pfam" id="PF00330"/>
    </source>
</evidence>
<evidence type="ECO:0000256" key="10">
    <source>
        <dbReference type="RuleBase" id="RU361275"/>
    </source>
</evidence>
<dbReference type="Pfam" id="PF00694">
    <property type="entry name" value="Aconitase_C"/>
    <property type="match status" value="1"/>
</dbReference>
<sequence>MALASPVKGNPFSHLIDTLRCENNDSQYFNPLKLNDPRYEELPWSIRVLLEAAIRKCDGFYIKEEDVRNILDWKHQQNVAEVPFAPARVLFQDFTGIPALVDLAAMRDAVAKHGVNPNLVNPNCPIDLLIDHALPVDFSKCAIQNSPNPGGGGGEGRGVPVVSSPARPAQQGDPCGRQRGVPVDSSPARPAQQGDPCGRQRGCSRGSCSDSPLSSGKPPPVQQIENTPLLCPFHLQPVSEPETTLKNQEMELVRNKERLQFLKWCSNTFTNVNVIPPDVGTAHQVNLEYTSQVVQERHGLLFPDSVVGTDSHTTMINGLGILGWGVGGIESEAVMLGQPITFTLPKVVGCKLVGTINTLATSIDIVLGITKHLRQAGISGKFVEFFGPGVCQLSASDRTTIANMCPEYNATVSFFPVDEVTLEHFKHTNFSEEKLGLMKRYLQAVKLFKSAQDQAEEDPQYSEVIEINLGSILPHVSGPKRPQDRVAVSGVKGDFHTCLKEKVGFRGFHIPQDKHEKLVPFLHAGREYELAHGSVVIAAVISCTNNCNPSVMLAAGLLAKKAVEAGLTVKPYIRTSLAPGTGTVTHYLNISGVLPYLSQLGFEVIGYGCATCVGNTAPLPDPVADAINKGDLVACGVLSGNRNFEGRLCDCVRANYLASPPLVVAYAIAGTISIDFEKEPLGVNSEGKEVFLADVWPSRVEVQHMEEETVISNMFTDVRTRMEKGNKLWDGIECSDSDQFPWDLKSTYIHCPPFFNKLTREPSSPQSLDNAHALLFLRDKVTTDHISPAGSIGRVSAAAKYLQSKRLTPREFNSYGARRGNDAVMTRGTFASMKLQNRFIGKPGPKTLHIPTGQTLDVFEASERYQRDGVPLIILAGKDYGSGSSRDWAAKGPYLMGVRAVIAESFEKMHKNHLVGMGIAPLQFVKGESADTLELSGKERFTISIPEDLTPLQELAVKTSTGKSFRVTALFENEMDLVFYRHGGMLKYVAHNMLLPSC</sequence>
<organism evidence="14 15">
    <name type="scientific">Clupea harengus</name>
    <name type="common">Atlantic herring</name>
    <dbReference type="NCBI Taxonomy" id="7950"/>
    <lineage>
        <taxon>Eukaryota</taxon>
        <taxon>Metazoa</taxon>
        <taxon>Chordata</taxon>
        <taxon>Craniata</taxon>
        <taxon>Vertebrata</taxon>
        <taxon>Euteleostomi</taxon>
        <taxon>Actinopterygii</taxon>
        <taxon>Neopterygii</taxon>
        <taxon>Teleostei</taxon>
        <taxon>Clupei</taxon>
        <taxon>Clupeiformes</taxon>
        <taxon>Clupeoidei</taxon>
        <taxon>Clupeidae</taxon>
        <taxon>Clupea</taxon>
    </lineage>
</organism>
<evidence type="ECO:0000313" key="15">
    <source>
        <dbReference type="RefSeq" id="XP_031419758.1"/>
    </source>
</evidence>
<dbReference type="Gene3D" id="3.30.499.10">
    <property type="entry name" value="Aconitase, domain 3"/>
    <property type="match status" value="3"/>
</dbReference>
<dbReference type="FunFam" id="3.30.499.10:FF:000011">
    <property type="entry name" value="Iron-responsive element binding protein 2"/>
    <property type="match status" value="1"/>
</dbReference>
<dbReference type="InterPro" id="IPR001030">
    <property type="entry name" value="Acoase/IPM_deHydtase_lsu_aba"/>
</dbReference>
<dbReference type="FunFam" id="3.30.499.10:FF:000012">
    <property type="entry name" value="Iron-responsive element binding protein 2"/>
    <property type="match status" value="1"/>
</dbReference>
<dbReference type="KEGG" id="char:105900911"/>
<comment type="subcellular location">
    <subcellularLocation>
        <location evidence="10">Cytoplasm</location>
    </subcellularLocation>
</comment>
<keyword evidence="10" id="KW-0963">Cytoplasm</keyword>
<dbReference type="Gene3D" id="3.20.19.10">
    <property type="entry name" value="Aconitase, domain 4"/>
    <property type="match status" value="1"/>
</dbReference>
<comment type="similarity">
    <text evidence="2 10">Belongs to the aconitase/IPM isomerase family.</text>
</comment>
<dbReference type="InterPro" id="IPR006249">
    <property type="entry name" value="Aconitase/IRP2"/>
</dbReference>
<dbReference type="InterPro" id="IPR036008">
    <property type="entry name" value="Aconitase_4Fe-4S_dom"/>
</dbReference>
<evidence type="ECO:0000256" key="4">
    <source>
        <dbReference type="ARBA" id="ARBA00022485"/>
    </source>
</evidence>
<dbReference type="CTD" id="3658"/>
<comment type="cofactor">
    <cofactor evidence="1">
        <name>[4Fe-4S] cluster</name>
        <dbReference type="ChEBI" id="CHEBI:49883"/>
    </cofactor>
</comment>
<dbReference type="GO" id="GO:0005737">
    <property type="term" value="C:cytoplasm"/>
    <property type="evidence" value="ECO:0007669"/>
    <property type="project" value="UniProtKB-SubCell"/>
</dbReference>
<dbReference type="GO" id="GO:0003994">
    <property type="term" value="F:aconitate hydratase activity"/>
    <property type="evidence" value="ECO:0007669"/>
    <property type="project" value="UniProtKB-EC"/>
</dbReference>
<dbReference type="GeneID" id="105900911"/>
<dbReference type="GO" id="GO:0051539">
    <property type="term" value="F:4 iron, 4 sulfur cluster binding"/>
    <property type="evidence" value="ECO:0007669"/>
    <property type="project" value="UniProtKB-KW"/>
</dbReference>
<dbReference type="PANTHER" id="PTHR11670">
    <property type="entry name" value="ACONITASE/IRON-RESPONSIVE ELEMENT FAMILY MEMBER"/>
    <property type="match status" value="1"/>
</dbReference>
<dbReference type="AlphaFoldDB" id="A0A6P8EU39"/>
<name>A0A6P8EU39_CLUHA</name>
<gene>
    <name evidence="15" type="primary">ireb2</name>
</gene>
<dbReference type="FunFam" id="3.20.19.10:FF:000001">
    <property type="entry name" value="Aconitate hydratase"/>
    <property type="match status" value="1"/>
</dbReference>
<dbReference type="InterPro" id="IPR018136">
    <property type="entry name" value="Aconitase_4Fe-4S_BS"/>
</dbReference>
<keyword evidence="8" id="KW-0456">Lyase</keyword>
<comment type="catalytic activity">
    <reaction evidence="9">
        <text>citrate = D-threo-isocitrate</text>
        <dbReference type="Rhea" id="RHEA:10336"/>
        <dbReference type="ChEBI" id="CHEBI:15562"/>
        <dbReference type="ChEBI" id="CHEBI:16947"/>
        <dbReference type="EC" id="4.2.1.3"/>
    </reaction>
</comment>
<dbReference type="EC" id="4.2.1.3" evidence="3"/>
<keyword evidence="6 10" id="KW-0408">Iron</keyword>
<evidence type="ECO:0000256" key="9">
    <source>
        <dbReference type="ARBA" id="ARBA00023501"/>
    </source>
</evidence>
<dbReference type="NCBIfam" id="TIGR01341">
    <property type="entry name" value="aconitase_1"/>
    <property type="match status" value="1"/>
</dbReference>
<dbReference type="GO" id="GO:0030350">
    <property type="term" value="F:iron-responsive element binding"/>
    <property type="evidence" value="ECO:0007669"/>
    <property type="project" value="UniProtKB-ARBA"/>
</dbReference>
<evidence type="ECO:0000256" key="2">
    <source>
        <dbReference type="ARBA" id="ARBA00007185"/>
    </source>
</evidence>
<evidence type="ECO:0000313" key="14">
    <source>
        <dbReference type="Proteomes" id="UP000515152"/>
    </source>
</evidence>
<evidence type="ECO:0000259" key="13">
    <source>
        <dbReference type="Pfam" id="PF00694"/>
    </source>
</evidence>
<proteinExistence type="inferred from homology"/>
<accession>A0A6P8EU39</accession>
<dbReference type="SUPFAM" id="SSF52016">
    <property type="entry name" value="LeuD/IlvD-like"/>
    <property type="match status" value="1"/>
</dbReference>
<evidence type="ECO:0000256" key="6">
    <source>
        <dbReference type="ARBA" id="ARBA00023004"/>
    </source>
</evidence>
<keyword evidence="5" id="KW-0479">Metal-binding</keyword>
<dbReference type="Pfam" id="PF00330">
    <property type="entry name" value="Aconitase"/>
    <property type="match status" value="2"/>
</dbReference>
<feature type="domain" description="Aconitase/3-isopropylmalate dehydratase large subunit alpha/beta/alpha" evidence="12">
    <location>
        <begin position="241"/>
        <end position="670"/>
    </location>
</feature>
<dbReference type="OrthoDB" id="2279155at2759"/>
<dbReference type="PRINTS" id="PR00415">
    <property type="entry name" value="ACONITASE"/>
</dbReference>
<dbReference type="Proteomes" id="UP000515152">
    <property type="component" value="Chromosome 3"/>
</dbReference>
<keyword evidence="4 10" id="KW-0004">4Fe-4S</keyword>
<dbReference type="FunFam" id="3.30.499.10:FF:000005">
    <property type="entry name" value="cytoplasmic aconitate hydratase"/>
    <property type="match status" value="1"/>
</dbReference>
<reference evidence="15" key="1">
    <citation type="submission" date="2025-08" db="UniProtKB">
        <authorList>
            <consortium name="RefSeq"/>
        </authorList>
    </citation>
    <scope>IDENTIFICATION</scope>
</reference>
<dbReference type="GO" id="GO:0046872">
    <property type="term" value="F:metal ion binding"/>
    <property type="evidence" value="ECO:0007669"/>
    <property type="project" value="UniProtKB-KW"/>
</dbReference>
<dbReference type="Gene3D" id="6.10.190.10">
    <property type="match status" value="1"/>
</dbReference>
<dbReference type="RefSeq" id="XP_031419758.1">
    <property type="nucleotide sequence ID" value="XM_031563898.2"/>
</dbReference>